<sequence>MRAQSLSPCIITEKVAESRDFYVRHFGAKTSFDCGWYVNLEFGEGASLQFMAPQPDQEACNPAGLTYNFRVSDVDAEFRSLAASGLPAVMPLEDHPWGDRGFAVQDPNGVVLYIYSEREPAPEFKQFYKS</sequence>
<dbReference type="Pfam" id="PF00903">
    <property type="entry name" value="Glyoxalase"/>
    <property type="match status" value="1"/>
</dbReference>
<dbReference type="EMBL" id="JACIGE010000001">
    <property type="protein sequence ID" value="MBB4246148.1"/>
    <property type="molecule type" value="Genomic_DNA"/>
</dbReference>
<dbReference type="AlphaFoldDB" id="A0A840G5Y9"/>
<keyword evidence="3" id="KW-1185">Reference proteome</keyword>
<name>A0A840G5Y9_RHOTE</name>
<feature type="domain" description="VOC" evidence="1">
    <location>
        <begin position="2"/>
        <end position="117"/>
    </location>
</feature>
<comment type="caution">
    <text evidence="2">The sequence shown here is derived from an EMBL/GenBank/DDBJ whole genome shotgun (WGS) entry which is preliminary data.</text>
</comment>
<dbReference type="InterPro" id="IPR037523">
    <property type="entry name" value="VOC_core"/>
</dbReference>
<dbReference type="InterPro" id="IPR029068">
    <property type="entry name" value="Glyas_Bleomycin-R_OHBP_Dase"/>
</dbReference>
<protein>
    <submittedName>
        <fullName evidence="2">Putative glyoxalase superfamily protein PhnB</fullName>
    </submittedName>
</protein>
<dbReference type="Gene3D" id="3.30.720.110">
    <property type="match status" value="1"/>
</dbReference>
<evidence type="ECO:0000313" key="2">
    <source>
        <dbReference type="EMBL" id="MBB4246148.1"/>
    </source>
</evidence>
<dbReference type="Proteomes" id="UP000587070">
    <property type="component" value="Unassembled WGS sequence"/>
</dbReference>
<dbReference type="RefSeq" id="WP_153114874.1">
    <property type="nucleotide sequence ID" value="NZ_JACIGE010000001.1"/>
</dbReference>
<dbReference type="SUPFAM" id="SSF54593">
    <property type="entry name" value="Glyoxalase/Bleomycin resistance protein/Dihydroxybiphenyl dioxygenase"/>
    <property type="match status" value="1"/>
</dbReference>
<dbReference type="Gene3D" id="3.30.720.120">
    <property type="match status" value="1"/>
</dbReference>
<evidence type="ECO:0000259" key="1">
    <source>
        <dbReference type="PROSITE" id="PS51819"/>
    </source>
</evidence>
<accession>A0A840G5Y9</accession>
<reference evidence="2 3" key="1">
    <citation type="submission" date="2020-08" db="EMBL/GenBank/DDBJ databases">
        <title>Genome sequencing of Purple Non-Sulfur Bacteria from various extreme environments.</title>
        <authorList>
            <person name="Mayer M."/>
        </authorList>
    </citation>
    <scope>NUCLEOTIDE SEQUENCE [LARGE SCALE GENOMIC DNA]</scope>
    <source>
        <strain evidence="2 3">2761</strain>
    </source>
</reference>
<dbReference type="OrthoDB" id="9797663at2"/>
<organism evidence="2 3">
    <name type="scientific">Rhodocyclus tenuis</name>
    <name type="common">Rhodospirillum tenue</name>
    <dbReference type="NCBI Taxonomy" id="1066"/>
    <lineage>
        <taxon>Bacteria</taxon>
        <taxon>Pseudomonadati</taxon>
        <taxon>Pseudomonadota</taxon>
        <taxon>Betaproteobacteria</taxon>
        <taxon>Rhodocyclales</taxon>
        <taxon>Rhodocyclaceae</taxon>
        <taxon>Rhodocyclus</taxon>
    </lineage>
</organism>
<evidence type="ECO:0000313" key="3">
    <source>
        <dbReference type="Proteomes" id="UP000587070"/>
    </source>
</evidence>
<dbReference type="InterPro" id="IPR004360">
    <property type="entry name" value="Glyas_Fos-R_dOase_dom"/>
</dbReference>
<dbReference type="PROSITE" id="PS51819">
    <property type="entry name" value="VOC"/>
    <property type="match status" value="1"/>
</dbReference>
<proteinExistence type="predicted"/>
<gene>
    <name evidence="2" type="ORF">GGD90_000497</name>
</gene>